<keyword evidence="1 4" id="KW-0479">Metal-binding</keyword>
<feature type="compositionally biased region" description="Polar residues" evidence="5">
    <location>
        <begin position="188"/>
        <end position="201"/>
    </location>
</feature>
<dbReference type="CDD" id="cd09272">
    <property type="entry name" value="RNase_HI_RT_Ty1"/>
    <property type="match status" value="1"/>
</dbReference>
<dbReference type="PANTHER" id="PTHR11439">
    <property type="entry name" value="GAG-POL-RELATED RETROTRANSPOSON"/>
    <property type="match status" value="1"/>
</dbReference>
<dbReference type="InterPro" id="IPR001584">
    <property type="entry name" value="Integrase_cat-core"/>
</dbReference>
<dbReference type="InterPro" id="IPR029068">
    <property type="entry name" value="Glyas_Bleomycin-R_OHBP_Dase"/>
</dbReference>
<evidence type="ECO:0000259" key="7">
    <source>
        <dbReference type="PROSITE" id="PS50103"/>
    </source>
</evidence>
<feature type="compositionally biased region" description="Polar residues" evidence="5">
    <location>
        <begin position="683"/>
        <end position="694"/>
    </location>
</feature>
<keyword evidence="3 4" id="KW-0862">Zinc</keyword>
<dbReference type="Gene3D" id="3.10.180.10">
    <property type="entry name" value="2,3-Dihydroxybiphenyl 1,2-Dioxygenase, domain 1"/>
    <property type="match status" value="1"/>
</dbReference>
<dbReference type="SMART" id="SM00356">
    <property type="entry name" value="ZnF_C3H1"/>
    <property type="match status" value="1"/>
</dbReference>
<feature type="compositionally biased region" description="Acidic residues" evidence="5">
    <location>
        <begin position="1376"/>
        <end position="1389"/>
    </location>
</feature>
<feature type="region of interest" description="Disordered" evidence="5">
    <location>
        <begin position="731"/>
        <end position="752"/>
    </location>
</feature>
<evidence type="ECO:0000256" key="4">
    <source>
        <dbReference type="PROSITE-ProRule" id="PRU00723"/>
    </source>
</evidence>
<dbReference type="InterPro" id="IPR012337">
    <property type="entry name" value="RNaseH-like_sf"/>
</dbReference>
<dbReference type="GO" id="GO:0003676">
    <property type="term" value="F:nucleic acid binding"/>
    <property type="evidence" value="ECO:0007669"/>
    <property type="project" value="InterPro"/>
</dbReference>
<feature type="domain" description="C3H1-type" evidence="7">
    <location>
        <begin position="612"/>
        <end position="640"/>
    </location>
</feature>
<organism evidence="11 12">
    <name type="scientific">Symbiodinium microadriaticum</name>
    <name type="common">Dinoflagellate</name>
    <name type="synonym">Zooxanthella microadriatica</name>
    <dbReference type="NCBI Taxonomy" id="2951"/>
    <lineage>
        <taxon>Eukaryota</taxon>
        <taxon>Sar</taxon>
        <taxon>Alveolata</taxon>
        <taxon>Dinophyceae</taxon>
        <taxon>Suessiales</taxon>
        <taxon>Symbiodiniaceae</taxon>
        <taxon>Symbiodinium</taxon>
    </lineage>
</organism>
<feature type="domain" description="VOC" evidence="10">
    <location>
        <begin position="104"/>
        <end position="230"/>
    </location>
</feature>
<feature type="domain" description="CCHC-type" evidence="8">
    <location>
        <begin position="649"/>
        <end position="665"/>
    </location>
</feature>
<evidence type="ECO:0000313" key="12">
    <source>
        <dbReference type="Proteomes" id="UP000186817"/>
    </source>
</evidence>
<reference evidence="11 12" key="1">
    <citation type="submission" date="2016-02" db="EMBL/GenBank/DDBJ databases">
        <title>Genome analysis of coral dinoflagellate symbionts highlights evolutionary adaptations to a symbiotic lifestyle.</title>
        <authorList>
            <person name="Aranda M."/>
            <person name="Li Y."/>
            <person name="Liew Y.J."/>
            <person name="Baumgarten S."/>
            <person name="Simakov O."/>
            <person name="Wilson M."/>
            <person name="Piel J."/>
            <person name="Ashoor H."/>
            <person name="Bougouffa S."/>
            <person name="Bajic V.B."/>
            <person name="Ryu T."/>
            <person name="Ravasi T."/>
            <person name="Bayer T."/>
            <person name="Micklem G."/>
            <person name="Kim H."/>
            <person name="Bhak J."/>
            <person name="Lajeunesse T.C."/>
            <person name="Voolstra C.R."/>
        </authorList>
    </citation>
    <scope>NUCLEOTIDE SEQUENCE [LARGE SCALE GENOMIC DNA]</scope>
    <source>
        <strain evidence="11 12">CCMP2467</strain>
    </source>
</reference>
<comment type="caution">
    <text evidence="11">The sequence shown here is derived from an EMBL/GenBank/DDBJ whole genome shotgun (WGS) entry which is preliminary data.</text>
</comment>
<dbReference type="PROSITE" id="PS50994">
    <property type="entry name" value="INTEGRASE"/>
    <property type="match status" value="1"/>
</dbReference>
<feature type="region of interest" description="Disordered" evidence="5">
    <location>
        <begin position="659"/>
        <end position="694"/>
    </location>
</feature>
<keyword evidence="12" id="KW-1185">Reference proteome</keyword>
<dbReference type="OrthoDB" id="1721964at2759"/>
<dbReference type="InterPro" id="IPR013103">
    <property type="entry name" value="RVT_2"/>
</dbReference>
<dbReference type="InterPro" id="IPR001878">
    <property type="entry name" value="Znf_CCHC"/>
</dbReference>
<evidence type="ECO:0000313" key="11">
    <source>
        <dbReference type="EMBL" id="OLP83110.1"/>
    </source>
</evidence>
<dbReference type="SUPFAM" id="SSF90229">
    <property type="entry name" value="CCCH zinc finger"/>
    <property type="match status" value="1"/>
</dbReference>
<feature type="zinc finger region" description="C3H1-type" evidence="4">
    <location>
        <begin position="612"/>
        <end position="640"/>
    </location>
</feature>
<dbReference type="Proteomes" id="UP000186817">
    <property type="component" value="Unassembled WGS sequence"/>
</dbReference>
<keyword evidence="2 4" id="KW-0863">Zinc-finger</keyword>
<feature type="region of interest" description="Disordered" evidence="5">
    <location>
        <begin position="1376"/>
        <end position="1395"/>
    </location>
</feature>
<keyword evidence="6" id="KW-0732">Signal</keyword>
<evidence type="ECO:0000259" key="10">
    <source>
        <dbReference type="PROSITE" id="PS51819"/>
    </source>
</evidence>
<dbReference type="SUPFAM" id="SSF56672">
    <property type="entry name" value="DNA/RNA polymerases"/>
    <property type="match status" value="1"/>
</dbReference>
<dbReference type="PROSITE" id="PS51819">
    <property type="entry name" value="VOC"/>
    <property type="match status" value="1"/>
</dbReference>
<dbReference type="Gene3D" id="3.30.420.10">
    <property type="entry name" value="Ribonuclease H-like superfamily/Ribonuclease H"/>
    <property type="match status" value="1"/>
</dbReference>
<sequence length="2932" mass="325878">MAKRPGITFLAVALSVSWLNHSTCYPGIAISLEHSKTTSVIMGQANVVLQEEVQFVKSLLMDERGCWSAMMLPKKAPEWYRRLVAGHNEQDVHQQPAPSGSLFLLGHVTLAVPDADEAHLFYAKGLGMDEDQGDQELRFSAGPSQIRASLRPDQDPERWPGELRVWVEGESFQRSMDAEVDRAAHPGTQAQGSEQPPSELQTDGAMQVEPPEQVPTISDPDRHLVKDYRHPTWLQARAYSYGPYASVVFFDPGGADNVIPTATFQPPPVTSMFSRDGPGLLKNWWESRGRSKSPQPRPAPMEEAGSPVLDALTKGIQQLQELQVQAMSKATSTSAVETVKPGTMALTPMPEAKEGAESALTFQDWLEISASTMSDISEASGTWWLGVIEQVEHTYEKWLAATPLERLSIEPLNTETWTTGRWARVNARASTMIINSMTESLRIDMVARRATQNCVKMMFRAYTFYQPGGGAERQDVLRRLQTPLEYVSGDSMQQALQAVRAWPRWLERCRKVHMIPPDPSVLARGLMALTDHHMAKSSDANFRTAMLRTSLRLDGRPTIEQVVSYQRHLQAELEVLLSANSQGGSNTQPKLRGVESTGMAKAKDAGGRAQATPATELCRYFAKASGCKRGDKCSYSHSMSSMEKDVRARKCLNCGAESHRQKDCPVGRSATKAPNQPKDGATKPSSAATAPVSVQSTMATTGATETTTLSPSSTIQGTPWTLEALIQAAQQVVQPQPAESTGDSSPEKTKPQVRTITLRDIRVCATNSSTTALVDSGATHSLRTARSEEEWSSATDVSVLLAGNHRLCMKITEEGDKIQLQVCDGCPQLQELEALAMIARLEDRRMEELSNAALTTKDKLKMSAVAMDRSWDFYLMDYVLTGSFESGLRAVRDAPFLADLPGECLSELIPAKGLWSGWDIMKEIGYFTRAQRRKIVHSKRWVVHLFAGQEGHWQFMKLDQGDVTVLEFDLARCQGQDILRDETWRMLLWGAKEGKIDVIVGGPPARSQQQGKGGCRDTKSMTLVARMLWLHALSQVGREVNGTPRAKNRDVGFVLEYPEGPGREAHQAREALIAEREDELRDPEARREVASWDHSVWFWENIQQPRFELYTGGNTMDATNSFWETRMWKSYQREKALHLVSFDQGAMGGLSKNRTTIATNIHSLLSLDGLRVPEGCDLPESHPQDAIWSPGLLEALVVALSFWDRQPHCAPRIHAMSAEQWKRHVDSNHEVYQKECLTCVTSRGTGKQHRKVHHPESYVLTADVAGPLAKGLDPTSKGTMGKNLKYLLVAKYIVPKEYVALHSGRKPPENDGCISEAAPPVESVTDEQRQLLEELFGPDDSIEQAILVQETEVDLFPTPGPVGVVDVEEDLEMYQPSAEEEDDGEEGQEPEGPTADVVMSNGDCVAPELTFLSFGVGLLNNQSATVRKALQDIVLYLRMHGFPIYRFHADKGEFFNHGLRSWLADQGIYATWSEPGVPQGNGQAESLVRWMKDRTRTLLRSADLPMRLWPVAAATAATQQRAAVLGWRSLLAAPFGATVHLKRKAFDQDGPQRREQSLESKWMAGRYVGISTILHHGHLVYLPAAGEEREKFFHTAHVRPDLVDPGRPQDALREEVPKPRRRLTSKTDPEQVELRAITWSSKEAAEVAVREAKRILQNWSLEEAYDLVRDLARAAFFSDKKFGLYRHGGAVGWMKGIEEFPDLVRLMCGIVCEADPTATFTSMLVSCNALKPFHKDVNNDPRTYNYVVPIQAPSSGGELWVELKPGDCVQGSIEPRTQGEKNVYGQLISLECGERIKFGPRRAHEVCPWEGERIVLIAYSPQCLGKLTQGDVDLLHEYGFPIPLSQLPEFYENEEAESFVLKQVHLNPPEEESNNKEEPDWTMYLDLEPGLLRIDDSSATTTSKPVMGKTEVVYTRNIEKVLSSLSGPLDVTYTVDPQEVFGNLELWRPAIEKELKSIEIAIDRLPPGSETRKQWLSLPGVQRLPTKFVFTIKPNDKASQSEPETWYKRKARLVVCGNMAAEDGASVYTEAAPAEAVRAGLSLAVKNEWMVAVLDVVAAFLRTPMGRNKNDPVIVVQPPRLLESMSLVARMELWGLVRALYGLRQSPALWGDYRDHVLSSHEPPQGLRLQQGRAASSWWKVVDDQGHMVAMILVYVDDFLLCGPQLVVQSIAKWIQSIWDTSEPTFLAPGTSIRFLGMELHVEEQYPKEIGVGQLGYIQELMRIHKIPVNALDKIPISKELVAERDPTEPWKEDILRAQQLTGEILWLAQRSRPDLSYTTAIMASLCLKQPRQVIEIGVKALGYLQRTARFQLKIRWEENSLVMFCDAAYAPQSTRSHGGWLVMYGGSPIMWRSGKQPMITLSTAEAELLAIIDGAIAMKGVEALLVDMGIFVEEKQIASDSTSALSISTGSSSWRTRHLKIKAGWLQEQVAHGVFTTVHCPGERQPADLLTKALSSARTMSLLRLWGVGENVSQPITTTGVSVSSRALAAVICCLLMVSVRASEGATTGTRSIQLDWDMAGIFMLLLMALGALMIWEAIRWSLIEAYYEWTPGASKRKLKRLRKLQQATTAAIEQDANNNYLIVKVSSAGLCYTTTGTAATVKFFIVITTSTTTAIGASRADIKFYIKETDLQNAKSITEATSSGSYTFVVTTGEQRRARERDEKSLCGLMLADDLRGFEGRNCEPAVGKMENPADVNAISDMRETTDMLNIMNHQLNQLLLDEMLESQSGGEYAIRLKDPSRTNFVLARALIRGLQKEGLAVSNVVSLSAAVVRLKNRTQMASAANFYEKILGAAVTRKYAVYERQAQVDSFLLHFSPGDGLHQTMSFEVDASAQLTNLGSVCFYVQVHPMKTPFVDPPSSLFELEASRRPLDYSTFSGKDADIMALTLWIERSTIDICQWASAGMIINGWSETGRLFRSEAQLSWSLNF</sequence>
<evidence type="ECO:0000256" key="5">
    <source>
        <dbReference type="SAM" id="MobiDB-lite"/>
    </source>
</evidence>
<protein>
    <submittedName>
        <fullName evidence="11">Retrovirus-related Pol polyprotein from transposon TNT 1-94</fullName>
    </submittedName>
</protein>
<proteinExistence type="predicted"/>
<dbReference type="EMBL" id="LSRX01001140">
    <property type="protein sequence ID" value="OLP83110.1"/>
    <property type="molecule type" value="Genomic_DNA"/>
</dbReference>
<dbReference type="PROSITE" id="PS50103">
    <property type="entry name" value="ZF_C3H1"/>
    <property type="match status" value="1"/>
</dbReference>
<evidence type="ECO:0000256" key="6">
    <source>
        <dbReference type="SAM" id="SignalP"/>
    </source>
</evidence>
<dbReference type="SUPFAM" id="SSF53098">
    <property type="entry name" value="Ribonuclease H-like"/>
    <property type="match status" value="1"/>
</dbReference>
<accession>A0A1Q9CJK0</accession>
<dbReference type="InterPro" id="IPR036397">
    <property type="entry name" value="RNaseH_sf"/>
</dbReference>
<evidence type="ECO:0000256" key="3">
    <source>
        <dbReference type="ARBA" id="ARBA00022833"/>
    </source>
</evidence>
<feature type="region of interest" description="Disordered" evidence="5">
    <location>
        <begin position="1603"/>
        <end position="1627"/>
    </location>
</feature>
<dbReference type="SUPFAM" id="SSF54593">
    <property type="entry name" value="Glyoxalase/Bleomycin resistance protein/Dihydroxybiphenyl dioxygenase"/>
    <property type="match status" value="1"/>
</dbReference>
<name>A0A1Q9CJK0_SYMMI</name>
<dbReference type="Pfam" id="PF07727">
    <property type="entry name" value="RVT_2"/>
    <property type="match status" value="1"/>
</dbReference>
<feature type="region of interest" description="Disordered" evidence="5">
    <location>
        <begin position="284"/>
        <end position="305"/>
    </location>
</feature>
<feature type="domain" description="Integrase catalytic" evidence="9">
    <location>
        <begin position="1372"/>
        <end position="1542"/>
    </location>
</feature>
<dbReference type="InterPro" id="IPR036855">
    <property type="entry name" value="Znf_CCCH_sf"/>
</dbReference>
<dbReference type="InterPro" id="IPR037523">
    <property type="entry name" value="VOC_core"/>
</dbReference>
<evidence type="ECO:0000259" key="9">
    <source>
        <dbReference type="PROSITE" id="PS50994"/>
    </source>
</evidence>
<dbReference type="GO" id="GO:0008270">
    <property type="term" value="F:zinc ion binding"/>
    <property type="evidence" value="ECO:0007669"/>
    <property type="project" value="UniProtKB-KW"/>
</dbReference>
<feature type="region of interest" description="Disordered" evidence="5">
    <location>
        <begin position="184"/>
        <end position="223"/>
    </location>
</feature>
<feature type="chain" id="PRO_5012367323" evidence="6">
    <location>
        <begin position="25"/>
        <end position="2932"/>
    </location>
</feature>
<gene>
    <name evidence="11" type="ORF">AK812_SmicGene36175</name>
</gene>
<dbReference type="InterPro" id="IPR043502">
    <property type="entry name" value="DNA/RNA_pol_sf"/>
</dbReference>
<evidence type="ECO:0000256" key="2">
    <source>
        <dbReference type="ARBA" id="ARBA00022771"/>
    </source>
</evidence>
<dbReference type="GO" id="GO:0015074">
    <property type="term" value="P:DNA integration"/>
    <property type="evidence" value="ECO:0007669"/>
    <property type="project" value="InterPro"/>
</dbReference>
<dbReference type="InterPro" id="IPR000571">
    <property type="entry name" value="Znf_CCCH"/>
</dbReference>
<dbReference type="PANTHER" id="PTHR11439:SF498">
    <property type="entry name" value="DNAK FAMILY PROTEIN"/>
    <property type="match status" value="1"/>
</dbReference>
<feature type="signal peptide" evidence="6">
    <location>
        <begin position="1"/>
        <end position="24"/>
    </location>
</feature>
<dbReference type="PROSITE" id="PS50158">
    <property type="entry name" value="ZF_CCHC"/>
    <property type="match status" value="1"/>
</dbReference>
<evidence type="ECO:0000256" key="1">
    <source>
        <dbReference type="ARBA" id="ARBA00022723"/>
    </source>
</evidence>
<dbReference type="Pfam" id="PF00642">
    <property type="entry name" value="zf-CCCH"/>
    <property type="match status" value="1"/>
</dbReference>
<evidence type="ECO:0000259" key="8">
    <source>
        <dbReference type="PROSITE" id="PS50158"/>
    </source>
</evidence>